<evidence type="ECO:0000256" key="1">
    <source>
        <dbReference type="SAM" id="SignalP"/>
    </source>
</evidence>
<dbReference type="OrthoDB" id="6310584at2"/>
<reference evidence="2 3" key="1">
    <citation type="submission" date="2016-09" db="EMBL/GenBank/DDBJ databases">
        <title>Pseudoalteromonas amylolytica sp. nov., isolated from the surface seawater.</title>
        <authorList>
            <person name="Wu Y.-H."/>
            <person name="Cheng H."/>
            <person name="Jin X.-B."/>
            <person name="Wang C.-S."/>
            <person name="Xu X.-W."/>
        </authorList>
    </citation>
    <scope>NUCLEOTIDE SEQUENCE [LARGE SCALE GENOMIC DNA]</scope>
    <source>
        <strain evidence="2 3">JW1</strain>
    </source>
</reference>
<name>A0A1S1MZF3_9GAMM</name>
<comment type="caution">
    <text evidence="2">The sequence shown here is derived from an EMBL/GenBank/DDBJ whole genome shotgun (WGS) entry which is preliminary data.</text>
</comment>
<feature type="signal peptide" evidence="1">
    <location>
        <begin position="1"/>
        <end position="20"/>
    </location>
</feature>
<evidence type="ECO:0008006" key="4">
    <source>
        <dbReference type="Google" id="ProtNLM"/>
    </source>
</evidence>
<sequence>MRMISSLLATFFCASSFAAALPEQPHLYVEGSAKMQVQPDRATIRVAISETNKQLVAAKNKVDSVMAKAIKLSERFGIKKDDIHAVQLNVHRQTRYNRNTNEEEFEGFRVVRSLTLTLEKIESYPELLQELVNAGITQFNNTEFSVSNRDELTDKLKKEAIKDAKLAASELADEFDVDLDKLYSVSFAPMNGPSVPYLRQASSMRMMDSESGSYKEAYNTGAITINAQVYAVYLIK</sequence>
<organism evidence="2 3">
    <name type="scientific">Pseudoalteromonas amylolytica</name>
    <dbReference type="NCBI Taxonomy" id="1859457"/>
    <lineage>
        <taxon>Bacteria</taxon>
        <taxon>Pseudomonadati</taxon>
        <taxon>Pseudomonadota</taxon>
        <taxon>Gammaproteobacteria</taxon>
        <taxon>Alteromonadales</taxon>
        <taxon>Pseudoalteromonadaceae</taxon>
        <taxon>Pseudoalteromonas</taxon>
    </lineage>
</organism>
<dbReference type="InterPro" id="IPR052022">
    <property type="entry name" value="26kDa_periplasmic_antigen"/>
</dbReference>
<dbReference type="PANTHER" id="PTHR34387:SF1">
    <property type="entry name" value="PERIPLASMIC IMMUNOGENIC PROTEIN"/>
    <property type="match status" value="1"/>
</dbReference>
<dbReference type="STRING" id="1859457.BET10_12155"/>
<proteinExistence type="predicted"/>
<dbReference type="Pfam" id="PF04402">
    <property type="entry name" value="SIMPL"/>
    <property type="match status" value="1"/>
</dbReference>
<dbReference type="PANTHER" id="PTHR34387">
    <property type="entry name" value="SLR1258 PROTEIN"/>
    <property type="match status" value="1"/>
</dbReference>
<protein>
    <recommendedName>
        <fullName evidence="4">SIMPL domain-containing protein</fullName>
    </recommendedName>
</protein>
<feature type="chain" id="PRO_5010349150" description="SIMPL domain-containing protein" evidence="1">
    <location>
        <begin position="21"/>
        <end position="236"/>
    </location>
</feature>
<dbReference type="InterPro" id="IPR007497">
    <property type="entry name" value="SIMPL/DUF541"/>
</dbReference>
<dbReference type="EMBL" id="MKJU01000025">
    <property type="protein sequence ID" value="OHU91554.1"/>
    <property type="molecule type" value="Genomic_DNA"/>
</dbReference>
<dbReference type="GO" id="GO:0006974">
    <property type="term" value="P:DNA damage response"/>
    <property type="evidence" value="ECO:0007669"/>
    <property type="project" value="TreeGrafter"/>
</dbReference>
<accession>A0A1S1MZF3</accession>
<dbReference type="Gene3D" id="3.30.70.2970">
    <property type="entry name" value="Protein of unknown function (DUF541), domain 2"/>
    <property type="match status" value="1"/>
</dbReference>
<evidence type="ECO:0000313" key="3">
    <source>
        <dbReference type="Proteomes" id="UP000179786"/>
    </source>
</evidence>
<dbReference type="AlphaFoldDB" id="A0A1S1MZF3"/>
<dbReference type="Proteomes" id="UP000179786">
    <property type="component" value="Unassembled WGS sequence"/>
</dbReference>
<dbReference type="RefSeq" id="WP_070985469.1">
    <property type="nucleotide sequence ID" value="NZ_MKJU01000025.1"/>
</dbReference>
<keyword evidence="3" id="KW-1185">Reference proteome</keyword>
<keyword evidence="1" id="KW-0732">Signal</keyword>
<evidence type="ECO:0000313" key="2">
    <source>
        <dbReference type="EMBL" id="OHU91554.1"/>
    </source>
</evidence>
<gene>
    <name evidence="2" type="ORF">BET10_12155</name>
</gene>
<dbReference type="Gene3D" id="3.30.110.170">
    <property type="entry name" value="Protein of unknown function (DUF541), domain 1"/>
    <property type="match status" value="1"/>
</dbReference>